<evidence type="ECO:0000259" key="2">
    <source>
        <dbReference type="Pfam" id="PF07714"/>
    </source>
</evidence>
<dbReference type="EMBL" id="CAWYQH010000119">
    <property type="protein sequence ID" value="CAK8690932.1"/>
    <property type="molecule type" value="Genomic_DNA"/>
</dbReference>
<proteinExistence type="predicted"/>
<dbReference type="InterPro" id="IPR050122">
    <property type="entry name" value="RTK"/>
</dbReference>
<evidence type="ECO:0000313" key="3">
    <source>
        <dbReference type="EMBL" id="CAK8690932.1"/>
    </source>
</evidence>
<accession>A0ABP0GGR8</accession>
<dbReference type="InterPro" id="IPR001245">
    <property type="entry name" value="Ser-Thr/Tyr_kinase_cat_dom"/>
</dbReference>
<dbReference type="Proteomes" id="UP001642483">
    <property type="component" value="Unassembled WGS sequence"/>
</dbReference>
<organism evidence="3 4">
    <name type="scientific">Clavelina lepadiformis</name>
    <name type="common">Light-bulb sea squirt</name>
    <name type="synonym">Ascidia lepadiformis</name>
    <dbReference type="NCBI Taxonomy" id="159417"/>
    <lineage>
        <taxon>Eukaryota</taxon>
        <taxon>Metazoa</taxon>
        <taxon>Chordata</taxon>
        <taxon>Tunicata</taxon>
        <taxon>Ascidiacea</taxon>
        <taxon>Aplousobranchia</taxon>
        <taxon>Clavelinidae</taxon>
        <taxon>Clavelina</taxon>
    </lineage>
</organism>
<dbReference type="SUPFAM" id="SSF56112">
    <property type="entry name" value="Protein kinase-like (PK-like)"/>
    <property type="match status" value="1"/>
</dbReference>
<comment type="caution">
    <text evidence="3">The sequence shown here is derived from an EMBL/GenBank/DDBJ whole genome shotgun (WGS) entry which is preliminary data.</text>
</comment>
<gene>
    <name evidence="3" type="ORF">CVLEPA_LOCUS23477</name>
</gene>
<dbReference type="PANTHER" id="PTHR24416">
    <property type="entry name" value="TYROSINE-PROTEIN KINASE RECEPTOR"/>
    <property type="match status" value="1"/>
</dbReference>
<name>A0ABP0GGR8_CLALP</name>
<dbReference type="PANTHER" id="PTHR24416:SF620">
    <property type="entry name" value="TYROSINE-PROTEIN KINASE RECEPTOR TORSO"/>
    <property type="match status" value="1"/>
</dbReference>
<evidence type="ECO:0000313" key="4">
    <source>
        <dbReference type="Proteomes" id="UP001642483"/>
    </source>
</evidence>
<feature type="domain" description="Serine-threonine/tyrosine-protein kinase catalytic" evidence="2">
    <location>
        <begin position="1"/>
        <end position="62"/>
    </location>
</feature>
<dbReference type="InterPro" id="IPR011009">
    <property type="entry name" value="Kinase-like_dom_sf"/>
</dbReference>
<evidence type="ECO:0000256" key="1">
    <source>
        <dbReference type="ARBA" id="ARBA00022840"/>
    </source>
</evidence>
<keyword evidence="1" id="KW-0547">Nucleotide-binding</keyword>
<protein>
    <recommendedName>
        <fullName evidence="2">Serine-threonine/tyrosine-protein kinase catalytic domain-containing protein</fullName>
    </recommendedName>
</protein>
<dbReference type="Gene3D" id="1.10.510.10">
    <property type="entry name" value="Transferase(Phosphotransferase) domain 1"/>
    <property type="match status" value="1"/>
</dbReference>
<dbReference type="Pfam" id="PF07714">
    <property type="entry name" value="PK_Tyr_Ser-Thr"/>
    <property type="match status" value="1"/>
</dbReference>
<keyword evidence="4" id="KW-1185">Reference proteome</keyword>
<sequence>MATLGAAPYPHMEPNVITQKLNEGYRIPRPTSCSEYIYSIMCDCWSWDAIKRPSFKNLEERLRDSSFDSDKQDMTNLSANVEALKLNDRKVYEDNIGRRDGPLPASNESKVTNQYILDGDIVVDLNN</sequence>
<keyword evidence="1" id="KW-0067">ATP-binding</keyword>
<reference evidence="3 4" key="1">
    <citation type="submission" date="2024-02" db="EMBL/GenBank/DDBJ databases">
        <authorList>
            <person name="Daric V."/>
            <person name="Darras S."/>
        </authorList>
    </citation>
    <scope>NUCLEOTIDE SEQUENCE [LARGE SCALE GENOMIC DNA]</scope>
</reference>